<dbReference type="AlphaFoldDB" id="A0A409WH63"/>
<keyword evidence="3" id="KW-1185">Reference proteome</keyword>
<feature type="compositionally biased region" description="Low complexity" evidence="1">
    <location>
        <begin position="40"/>
        <end position="55"/>
    </location>
</feature>
<evidence type="ECO:0000256" key="1">
    <source>
        <dbReference type="SAM" id="MobiDB-lite"/>
    </source>
</evidence>
<comment type="caution">
    <text evidence="2">The sequence shown here is derived from an EMBL/GenBank/DDBJ whole genome shotgun (WGS) entry which is preliminary data.</text>
</comment>
<protein>
    <submittedName>
        <fullName evidence="2">Uncharacterized protein</fullName>
    </submittedName>
</protein>
<evidence type="ECO:0000313" key="2">
    <source>
        <dbReference type="EMBL" id="PPQ77852.1"/>
    </source>
</evidence>
<reference evidence="2 3" key="1">
    <citation type="journal article" date="2018" name="Evol. Lett.">
        <title>Horizontal gene cluster transfer increased hallucinogenic mushroom diversity.</title>
        <authorList>
            <person name="Reynolds H.T."/>
            <person name="Vijayakumar V."/>
            <person name="Gluck-Thaler E."/>
            <person name="Korotkin H.B."/>
            <person name="Matheny P.B."/>
            <person name="Slot J.C."/>
        </authorList>
    </citation>
    <scope>NUCLEOTIDE SEQUENCE [LARGE SCALE GENOMIC DNA]</scope>
    <source>
        <strain evidence="2 3">2631</strain>
    </source>
</reference>
<gene>
    <name evidence="2" type="ORF">CVT25_015346</name>
</gene>
<feature type="region of interest" description="Disordered" evidence="1">
    <location>
        <begin position="37"/>
        <end position="61"/>
    </location>
</feature>
<proteinExistence type="predicted"/>
<name>A0A409WH63_PSICY</name>
<organism evidence="2 3">
    <name type="scientific">Psilocybe cyanescens</name>
    <dbReference type="NCBI Taxonomy" id="93625"/>
    <lineage>
        <taxon>Eukaryota</taxon>
        <taxon>Fungi</taxon>
        <taxon>Dikarya</taxon>
        <taxon>Basidiomycota</taxon>
        <taxon>Agaricomycotina</taxon>
        <taxon>Agaricomycetes</taxon>
        <taxon>Agaricomycetidae</taxon>
        <taxon>Agaricales</taxon>
        <taxon>Agaricineae</taxon>
        <taxon>Strophariaceae</taxon>
        <taxon>Psilocybe</taxon>
    </lineage>
</organism>
<sequence length="172" mass="19646">MDCMVCFETIGEHALSLTCVWSPQHIRKVFIAQVADHPSTSRTSRRASTSGTAITKSKRKELKDQQKLLDETIEFSNRQGEKAAEYKEKWRDAKASLKYAYQTERAQKRRIQELETLERERKSYNDPGDLCGGETLLHDIKGDWGSIKNTKQLQQILGCQPTQTNPGFAEEP</sequence>
<dbReference type="EMBL" id="NHYD01003433">
    <property type="protein sequence ID" value="PPQ77852.1"/>
    <property type="molecule type" value="Genomic_DNA"/>
</dbReference>
<evidence type="ECO:0000313" key="3">
    <source>
        <dbReference type="Proteomes" id="UP000283269"/>
    </source>
</evidence>
<dbReference type="InParanoid" id="A0A409WH63"/>
<dbReference type="Proteomes" id="UP000283269">
    <property type="component" value="Unassembled WGS sequence"/>
</dbReference>
<accession>A0A409WH63</accession>